<keyword evidence="2" id="KW-1185">Reference proteome</keyword>
<accession>A0ABP7G425</accession>
<dbReference type="RefSeq" id="WP_344972795.1">
    <property type="nucleotide sequence ID" value="NZ_BAABDD010000016.1"/>
</dbReference>
<gene>
    <name evidence="1" type="ORF">GCM10022402_32940</name>
</gene>
<reference evidence="2" key="1">
    <citation type="journal article" date="2019" name="Int. J. Syst. Evol. Microbiol.">
        <title>The Global Catalogue of Microorganisms (GCM) 10K type strain sequencing project: providing services to taxonomists for standard genome sequencing and annotation.</title>
        <authorList>
            <consortium name="The Broad Institute Genomics Platform"/>
            <consortium name="The Broad Institute Genome Sequencing Center for Infectious Disease"/>
            <person name="Wu L."/>
            <person name="Ma J."/>
        </authorList>
    </citation>
    <scope>NUCLEOTIDE SEQUENCE [LARGE SCALE GENOMIC DNA]</scope>
    <source>
        <strain evidence="2">JCM 17137</strain>
    </source>
</reference>
<organism evidence="1 2">
    <name type="scientific">Salinactinospora qingdaonensis</name>
    <dbReference type="NCBI Taxonomy" id="702744"/>
    <lineage>
        <taxon>Bacteria</taxon>
        <taxon>Bacillati</taxon>
        <taxon>Actinomycetota</taxon>
        <taxon>Actinomycetes</taxon>
        <taxon>Streptosporangiales</taxon>
        <taxon>Nocardiopsidaceae</taxon>
        <taxon>Salinactinospora</taxon>
    </lineage>
</organism>
<dbReference type="Proteomes" id="UP001500908">
    <property type="component" value="Unassembled WGS sequence"/>
</dbReference>
<comment type="caution">
    <text evidence="1">The sequence shown here is derived from an EMBL/GenBank/DDBJ whole genome shotgun (WGS) entry which is preliminary data.</text>
</comment>
<name>A0ABP7G425_9ACTN</name>
<sequence>MRLLSALGMLVVLCVLLLSALVAPRSVPRACLSSTVGRHCVFARQARYLLCRCRECPRVVARVRPYLDRPGLMAGAFVPGPERAVVSAPLCGRAGASERAEEVAR</sequence>
<evidence type="ECO:0000313" key="1">
    <source>
        <dbReference type="EMBL" id="GAA3751256.1"/>
    </source>
</evidence>
<dbReference type="EMBL" id="BAABDD010000016">
    <property type="protein sequence ID" value="GAA3751256.1"/>
    <property type="molecule type" value="Genomic_DNA"/>
</dbReference>
<protein>
    <recommendedName>
        <fullName evidence="3">Secreted protein</fullName>
    </recommendedName>
</protein>
<evidence type="ECO:0000313" key="2">
    <source>
        <dbReference type="Proteomes" id="UP001500908"/>
    </source>
</evidence>
<evidence type="ECO:0008006" key="3">
    <source>
        <dbReference type="Google" id="ProtNLM"/>
    </source>
</evidence>
<proteinExistence type="predicted"/>